<evidence type="ECO:0000313" key="2">
    <source>
        <dbReference type="Proteomes" id="UP001266305"/>
    </source>
</evidence>
<dbReference type="Proteomes" id="UP001266305">
    <property type="component" value="Unassembled WGS sequence"/>
</dbReference>
<organism evidence="1 2">
    <name type="scientific">Saguinus oedipus</name>
    <name type="common">Cotton-top tamarin</name>
    <name type="synonym">Oedipomidas oedipus</name>
    <dbReference type="NCBI Taxonomy" id="9490"/>
    <lineage>
        <taxon>Eukaryota</taxon>
        <taxon>Metazoa</taxon>
        <taxon>Chordata</taxon>
        <taxon>Craniata</taxon>
        <taxon>Vertebrata</taxon>
        <taxon>Euteleostomi</taxon>
        <taxon>Mammalia</taxon>
        <taxon>Eutheria</taxon>
        <taxon>Euarchontoglires</taxon>
        <taxon>Primates</taxon>
        <taxon>Haplorrhini</taxon>
        <taxon>Platyrrhini</taxon>
        <taxon>Cebidae</taxon>
        <taxon>Callitrichinae</taxon>
        <taxon>Saguinus</taxon>
    </lineage>
</organism>
<accession>A0ABQ9U6D4</accession>
<protein>
    <submittedName>
        <fullName evidence="1">Uncharacterized protein</fullName>
    </submittedName>
</protein>
<sequence>MPHIPRMPRWELGCGFPALALLVCWDFRRKTPKLRKKGEYLFLTDGMNAIAFKESYRRSRNDAPKEQVEDGAQSKRLKGVIVLEEMEEMEPTVPEGIILNERWQSSIRVESTATRDGTEGINLRES</sequence>
<name>A0ABQ9U6D4_SAGOE</name>
<comment type="caution">
    <text evidence="1">The sequence shown here is derived from an EMBL/GenBank/DDBJ whole genome shotgun (WGS) entry which is preliminary data.</text>
</comment>
<gene>
    <name evidence="1" type="ORF">P7K49_029143</name>
</gene>
<keyword evidence="2" id="KW-1185">Reference proteome</keyword>
<dbReference type="EMBL" id="JASSZA010000015">
    <property type="protein sequence ID" value="KAK2092615.1"/>
    <property type="molecule type" value="Genomic_DNA"/>
</dbReference>
<evidence type="ECO:0000313" key="1">
    <source>
        <dbReference type="EMBL" id="KAK2092615.1"/>
    </source>
</evidence>
<proteinExistence type="predicted"/>
<reference evidence="1 2" key="1">
    <citation type="submission" date="2023-05" db="EMBL/GenBank/DDBJ databases">
        <title>B98-5 Cell Line De Novo Hybrid Assembly: An Optical Mapping Approach.</title>
        <authorList>
            <person name="Kananen K."/>
            <person name="Auerbach J.A."/>
            <person name="Kautto E."/>
            <person name="Blachly J.S."/>
        </authorList>
    </citation>
    <scope>NUCLEOTIDE SEQUENCE [LARGE SCALE GENOMIC DNA]</scope>
    <source>
        <strain evidence="1">B95-8</strain>
        <tissue evidence="1">Cell line</tissue>
    </source>
</reference>